<dbReference type="PANTHER" id="PTHR31529:SF12">
    <property type="entry name" value="LOB DOMAIN-CONTAINING PROTEIN 20"/>
    <property type="match status" value="1"/>
</dbReference>
<comment type="similarity">
    <text evidence="1">Belongs to the LOB domain-containing protein family.</text>
</comment>
<proteinExistence type="inferred from homology"/>
<reference evidence="4" key="1">
    <citation type="submission" date="2018-05" db="EMBL/GenBank/DDBJ databases">
        <title>Draft genome of Mucuna pruriens seed.</title>
        <authorList>
            <person name="Nnadi N.E."/>
            <person name="Vos R."/>
            <person name="Hasami M.H."/>
            <person name="Devisetty U.K."/>
            <person name="Aguiy J.C."/>
        </authorList>
    </citation>
    <scope>NUCLEOTIDE SEQUENCE [LARGE SCALE GENOMIC DNA]</scope>
    <source>
        <strain evidence="4">JCA_2017</strain>
    </source>
</reference>
<keyword evidence="5" id="KW-1185">Reference proteome</keyword>
<dbReference type="PANTHER" id="PTHR31529">
    <property type="entry name" value="LOB DOMAIN CONTAINING PROTEIN"/>
    <property type="match status" value="1"/>
</dbReference>
<sequence>MADQPQEGGDEATSRVINKCIGKGTDKKCAKSRASTPPCGACKYMKRKCCVQCVFAPYFASDQGLEQFAIVHKVFGANNVSKMLSNVALDQRHQMVVSLLYEARARLADPIYGCLSTIVSFQQQVASLQRELLMRQNQLINSRTSYATLHQSTQQQANNNVAMQPAYSNNSPIPTNLMSFINPGFDHLAMQTASSSHSLEPLQVSGLPQNEEESKIPQVLNNGMAHLIP</sequence>
<dbReference type="PROSITE" id="PS50891">
    <property type="entry name" value="LOB"/>
    <property type="match status" value="1"/>
</dbReference>
<dbReference type="InterPro" id="IPR004883">
    <property type="entry name" value="LOB"/>
</dbReference>
<comment type="caution">
    <text evidence="4">The sequence shown here is derived from an EMBL/GenBank/DDBJ whole genome shotgun (WGS) entry which is preliminary data.</text>
</comment>
<dbReference type="Proteomes" id="UP000257109">
    <property type="component" value="Unassembled WGS sequence"/>
</dbReference>
<organism evidence="4 5">
    <name type="scientific">Mucuna pruriens</name>
    <name type="common">Velvet bean</name>
    <name type="synonym">Dolichos pruriens</name>
    <dbReference type="NCBI Taxonomy" id="157652"/>
    <lineage>
        <taxon>Eukaryota</taxon>
        <taxon>Viridiplantae</taxon>
        <taxon>Streptophyta</taxon>
        <taxon>Embryophyta</taxon>
        <taxon>Tracheophyta</taxon>
        <taxon>Spermatophyta</taxon>
        <taxon>Magnoliopsida</taxon>
        <taxon>eudicotyledons</taxon>
        <taxon>Gunneridae</taxon>
        <taxon>Pentapetalae</taxon>
        <taxon>rosids</taxon>
        <taxon>fabids</taxon>
        <taxon>Fabales</taxon>
        <taxon>Fabaceae</taxon>
        <taxon>Papilionoideae</taxon>
        <taxon>50 kb inversion clade</taxon>
        <taxon>NPAAA clade</taxon>
        <taxon>indigoferoid/millettioid clade</taxon>
        <taxon>Phaseoleae</taxon>
        <taxon>Mucuna</taxon>
    </lineage>
</organism>
<evidence type="ECO:0000313" key="5">
    <source>
        <dbReference type="Proteomes" id="UP000257109"/>
    </source>
</evidence>
<feature type="non-terminal residue" evidence="4">
    <location>
        <position position="1"/>
    </location>
</feature>
<accession>A0A371EQ60</accession>
<name>A0A371EQ60_MUCPR</name>
<dbReference type="STRING" id="157652.A0A371EQ60"/>
<evidence type="ECO:0000259" key="3">
    <source>
        <dbReference type="PROSITE" id="PS50891"/>
    </source>
</evidence>
<feature type="domain" description="LOB" evidence="3">
    <location>
        <begin position="37"/>
        <end position="139"/>
    </location>
</feature>
<feature type="region of interest" description="Disordered" evidence="2">
    <location>
        <begin position="208"/>
        <end position="229"/>
    </location>
</feature>
<dbReference type="GO" id="GO:0045893">
    <property type="term" value="P:positive regulation of DNA-templated transcription"/>
    <property type="evidence" value="ECO:0007669"/>
    <property type="project" value="TreeGrafter"/>
</dbReference>
<gene>
    <name evidence="4" type="primary">LBD20</name>
    <name evidence="4" type="ORF">CR513_52875</name>
</gene>
<protein>
    <submittedName>
        <fullName evidence="4">LOB domain-containing protein 20</fullName>
    </submittedName>
</protein>
<dbReference type="Pfam" id="PF03195">
    <property type="entry name" value="LOB"/>
    <property type="match status" value="1"/>
</dbReference>
<dbReference type="EMBL" id="QJKJ01012662">
    <property type="protein sequence ID" value="RDX68162.1"/>
    <property type="molecule type" value="Genomic_DNA"/>
</dbReference>
<evidence type="ECO:0000256" key="2">
    <source>
        <dbReference type="SAM" id="MobiDB-lite"/>
    </source>
</evidence>
<evidence type="ECO:0000256" key="1">
    <source>
        <dbReference type="ARBA" id="ARBA00005474"/>
    </source>
</evidence>
<dbReference type="OrthoDB" id="1400891at2759"/>
<dbReference type="AlphaFoldDB" id="A0A371EQ60"/>
<dbReference type="GO" id="GO:0009755">
    <property type="term" value="P:hormone-mediated signaling pathway"/>
    <property type="evidence" value="ECO:0007669"/>
    <property type="project" value="TreeGrafter"/>
</dbReference>
<evidence type="ECO:0000313" key="4">
    <source>
        <dbReference type="EMBL" id="RDX68162.1"/>
    </source>
</evidence>
<dbReference type="GO" id="GO:0005634">
    <property type="term" value="C:nucleus"/>
    <property type="evidence" value="ECO:0007669"/>
    <property type="project" value="TreeGrafter"/>
</dbReference>